<keyword evidence="9" id="KW-1185">Reference proteome</keyword>
<feature type="compositionally biased region" description="Polar residues" evidence="5">
    <location>
        <begin position="291"/>
        <end position="306"/>
    </location>
</feature>
<evidence type="ECO:0000256" key="2">
    <source>
        <dbReference type="ARBA" id="ARBA00022553"/>
    </source>
</evidence>
<feature type="region of interest" description="Disordered" evidence="5">
    <location>
        <begin position="364"/>
        <end position="473"/>
    </location>
</feature>
<reference evidence="8" key="1">
    <citation type="journal article" date="2023" name="G3 (Bethesda)">
        <title>A reference genome for the long-term kleptoplast-retaining sea slug Elysia crispata morphotype clarki.</title>
        <authorList>
            <person name="Eastman K.E."/>
            <person name="Pendleton A.L."/>
            <person name="Shaikh M.A."/>
            <person name="Suttiyut T."/>
            <person name="Ogas R."/>
            <person name="Tomko P."/>
            <person name="Gavelis G."/>
            <person name="Widhalm J.R."/>
            <person name="Wisecaver J.H."/>
        </authorList>
    </citation>
    <scope>NUCLEOTIDE SEQUENCE</scope>
    <source>
        <strain evidence="8">ECLA1</strain>
    </source>
</reference>
<dbReference type="InterPro" id="IPR013761">
    <property type="entry name" value="SAM/pointed_sf"/>
</dbReference>
<dbReference type="PANTHER" id="PTHR12247:SF139">
    <property type="entry name" value="ATHERIN-RELATED"/>
    <property type="match status" value="1"/>
</dbReference>
<feature type="compositionally biased region" description="Polar residues" evidence="5">
    <location>
        <begin position="407"/>
        <end position="427"/>
    </location>
</feature>
<dbReference type="AlphaFoldDB" id="A0AAE1BCP1"/>
<evidence type="ECO:0000256" key="5">
    <source>
        <dbReference type="SAM" id="MobiDB-lite"/>
    </source>
</evidence>
<feature type="region of interest" description="Disordered" evidence="5">
    <location>
        <begin position="291"/>
        <end position="316"/>
    </location>
</feature>
<feature type="domain" description="SAM" evidence="6">
    <location>
        <begin position="480"/>
        <end position="549"/>
    </location>
</feature>
<dbReference type="InterPro" id="IPR001660">
    <property type="entry name" value="SAM"/>
</dbReference>
<name>A0AAE1BCP1_9GAST</name>
<dbReference type="Proteomes" id="UP001283361">
    <property type="component" value="Unassembled WGS sequence"/>
</dbReference>
<accession>A0AAE1BCP1</accession>
<evidence type="ECO:0000256" key="1">
    <source>
        <dbReference type="ARBA" id="ARBA00004123"/>
    </source>
</evidence>
<dbReference type="InterPro" id="IPR048589">
    <property type="entry name" value="SAMD1-like_WH"/>
</dbReference>
<dbReference type="SUPFAM" id="SSF47769">
    <property type="entry name" value="SAM/Pointed domain"/>
    <property type="match status" value="1"/>
</dbReference>
<comment type="subcellular location">
    <subcellularLocation>
        <location evidence="1">Nucleus</location>
    </subcellularLocation>
</comment>
<keyword evidence="2" id="KW-0597">Phosphoprotein</keyword>
<dbReference type="Gene3D" id="1.10.150.50">
    <property type="entry name" value="Transcription Factor, Ets-1"/>
    <property type="match status" value="1"/>
</dbReference>
<comment type="caution">
    <text evidence="8">The sequence shown here is derived from an EMBL/GenBank/DDBJ whole genome shotgun (WGS) entry which is preliminary data.</text>
</comment>
<evidence type="ECO:0000313" key="9">
    <source>
        <dbReference type="Proteomes" id="UP001283361"/>
    </source>
</evidence>
<feature type="compositionally biased region" description="Basic residues" evidence="5">
    <location>
        <begin position="430"/>
        <end position="440"/>
    </location>
</feature>
<dbReference type="GO" id="GO:0003682">
    <property type="term" value="F:chromatin binding"/>
    <property type="evidence" value="ECO:0007669"/>
    <property type="project" value="TreeGrafter"/>
</dbReference>
<keyword evidence="4" id="KW-0539">Nucleus</keyword>
<gene>
    <name evidence="8" type="ORF">RRG08_029450</name>
</gene>
<dbReference type="PROSITE" id="PS52014">
    <property type="entry name" value="SAMD1_WH"/>
    <property type="match status" value="1"/>
</dbReference>
<evidence type="ECO:0000259" key="6">
    <source>
        <dbReference type="PROSITE" id="PS50105"/>
    </source>
</evidence>
<feature type="domain" description="SAMD1-like winged helix (WH)" evidence="7">
    <location>
        <begin position="1"/>
        <end position="77"/>
    </location>
</feature>
<dbReference type="InterPro" id="IPR050548">
    <property type="entry name" value="PcG_chromatin_remod_factors"/>
</dbReference>
<keyword evidence="3" id="KW-0156">Chromatin regulator</keyword>
<dbReference type="PANTHER" id="PTHR12247">
    <property type="entry name" value="POLYCOMB GROUP PROTEIN"/>
    <property type="match status" value="1"/>
</dbReference>
<protein>
    <recommendedName>
        <fullName evidence="10">SAM domain-containing protein</fullName>
    </recommendedName>
</protein>
<evidence type="ECO:0000313" key="8">
    <source>
        <dbReference type="EMBL" id="KAK3803858.1"/>
    </source>
</evidence>
<sequence>MGNFVQDSEKEWILEAINHLKHRKARPDLSRISLRMKRKYQINFAQTKKLLESLIESGIVVKAVYKNNTSYRDVSKWKKGKLGGHIQNSNKMLKRFVRAIEAKEMSKGTGVTCEEIEEFLRSQGEEKCFLSGAALFGALEKEVSTGYLKKIHSGAVTRFMINQDNEHLITVLKQTDDVDLDLDLGVNQDDDSQSTTTSKTIGTDSTALRDKIVSAVRETRHLTQLGSSLCNIKQYLAEKHFLCGDEFPLEKLLEHFVLRNVLKKVGEFYTVPDKISASVCATIVNSLEPQKSDTNTGAFQKGQASSSDKDDPNPVELEEQQQAKILHGLYLIPKSLKESTSKPSSLKILPNLSHAVIEANKDVLNLGPSRPPSKRRRIMKDHGPDFEIEMPTKAKGKLQDAKDSVYPTPSNSPASERSECTFDQSLKNPVAKKKRGRPKKVKDEMCSDNASESLHAFPSSNDLDEDSRSSTPTYQDVTVWTSQQVADYFREKGFIEEAQSMLDQDIDGSALGLLRRSDIVGPPLGGILQVKKLGTALKLFRDIRDLLYQGHSNNYVDPYEERPFLRS</sequence>
<dbReference type="GO" id="GO:0003677">
    <property type="term" value="F:DNA binding"/>
    <property type="evidence" value="ECO:0007669"/>
    <property type="project" value="InterPro"/>
</dbReference>
<dbReference type="GO" id="GO:0042393">
    <property type="term" value="F:histone binding"/>
    <property type="evidence" value="ECO:0007669"/>
    <property type="project" value="TreeGrafter"/>
</dbReference>
<evidence type="ECO:0008006" key="10">
    <source>
        <dbReference type="Google" id="ProtNLM"/>
    </source>
</evidence>
<dbReference type="EMBL" id="JAWDGP010000082">
    <property type="protein sequence ID" value="KAK3803858.1"/>
    <property type="molecule type" value="Genomic_DNA"/>
</dbReference>
<dbReference type="GO" id="GO:0006325">
    <property type="term" value="P:chromatin organization"/>
    <property type="evidence" value="ECO:0007669"/>
    <property type="project" value="UniProtKB-KW"/>
</dbReference>
<organism evidence="8 9">
    <name type="scientific">Elysia crispata</name>
    <name type="common">lettuce slug</name>
    <dbReference type="NCBI Taxonomy" id="231223"/>
    <lineage>
        <taxon>Eukaryota</taxon>
        <taxon>Metazoa</taxon>
        <taxon>Spiralia</taxon>
        <taxon>Lophotrochozoa</taxon>
        <taxon>Mollusca</taxon>
        <taxon>Gastropoda</taxon>
        <taxon>Heterobranchia</taxon>
        <taxon>Euthyneura</taxon>
        <taxon>Panpulmonata</taxon>
        <taxon>Sacoglossa</taxon>
        <taxon>Placobranchoidea</taxon>
        <taxon>Plakobranchidae</taxon>
        <taxon>Elysia</taxon>
    </lineage>
</organism>
<dbReference type="GO" id="GO:0045892">
    <property type="term" value="P:negative regulation of DNA-templated transcription"/>
    <property type="evidence" value="ECO:0007669"/>
    <property type="project" value="TreeGrafter"/>
</dbReference>
<evidence type="ECO:0000256" key="3">
    <source>
        <dbReference type="ARBA" id="ARBA00022853"/>
    </source>
</evidence>
<dbReference type="Pfam" id="PF21524">
    <property type="entry name" value="SAMD1_WH"/>
    <property type="match status" value="1"/>
</dbReference>
<dbReference type="GO" id="GO:0005634">
    <property type="term" value="C:nucleus"/>
    <property type="evidence" value="ECO:0007669"/>
    <property type="project" value="UniProtKB-SubCell"/>
</dbReference>
<proteinExistence type="predicted"/>
<evidence type="ECO:0000256" key="4">
    <source>
        <dbReference type="ARBA" id="ARBA00023242"/>
    </source>
</evidence>
<dbReference type="PROSITE" id="PS50105">
    <property type="entry name" value="SAM_DOMAIN"/>
    <property type="match status" value="1"/>
</dbReference>
<evidence type="ECO:0000259" key="7">
    <source>
        <dbReference type="PROSITE" id="PS52014"/>
    </source>
</evidence>